<name>A0A367K199_RHIAZ</name>
<gene>
    <name evidence="1" type="ORF">CU097_013998</name>
</gene>
<proteinExistence type="predicted"/>
<sequence>MSKRPPTATGNLRVGCRRRKLYSTEQVSPEATDFLLSHTIVDQFINPKSFSKVSFDTCQRPRKEDGLAALDPATQLHALQLR</sequence>
<evidence type="ECO:0000313" key="1">
    <source>
        <dbReference type="EMBL" id="RCH95956.1"/>
    </source>
</evidence>
<dbReference type="EMBL" id="PJQL01000416">
    <property type="protein sequence ID" value="RCH95956.1"/>
    <property type="molecule type" value="Genomic_DNA"/>
</dbReference>
<organism evidence="1 2">
    <name type="scientific">Rhizopus azygosporus</name>
    <name type="common">Rhizopus microsporus var. azygosporus</name>
    <dbReference type="NCBI Taxonomy" id="86630"/>
    <lineage>
        <taxon>Eukaryota</taxon>
        <taxon>Fungi</taxon>
        <taxon>Fungi incertae sedis</taxon>
        <taxon>Mucoromycota</taxon>
        <taxon>Mucoromycotina</taxon>
        <taxon>Mucoromycetes</taxon>
        <taxon>Mucorales</taxon>
        <taxon>Mucorineae</taxon>
        <taxon>Rhizopodaceae</taxon>
        <taxon>Rhizopus</taxon>
    </lineage>
</organism>
<dbReference type="Proteomes" id="UP000252139">
    <property type="component" value="Unassembled WGS sequence"/>
</dbReference>
<accession>A0A367K199</accession>
<keyword evidence="2" id="KW-1185">Reference proteome</keyword>
<evidence type="ECO:0000313" key="2">
    <source>
        <dbReference type="Proteomes" id="UP000252139"/>
    </source>
</evidence>
<reference evidence="1 2" key="1">
    <citation type="journal article" date="2018" name="G3 (Bethesda)">
        <title>Phylogenetic and Phylogenomic Definition of Rhizopus Species.</title>
        <authorList>
            <person name="Gryganskyi A.P."/>
            <person name="Golan J."/>
            <person name="Dolatabadi S."/>
            <person name="Mondo S."/>
            <person name="Robb S."/>
            <person name="Idnurm A."/>
            <person name="Muszewska A."/>
            <person name="Steczkiewicz K."/>
            <person name="Masonjones S."/>
            <person name="Liao H.L."/>
            <person name="Gajdeczka M.T."/>
            <person name="Anike F."/>
            <person name="Vuek A."/>
            <person name="Anishchenko I.M."/>
            <person name="Voigt K."/>
            <person name="de Hoog G.S."/>
            <person name="Smith M.E."/>
            <person name="Heitman J."/>
            <person name="Vilgalys R."/>
            <person name="Stajich J.E."/>
        </authorList>
    </citation>
    <scope>NUCLEOTIDE SEQUENCE [LARGE SCALE GENOMIC DNA]</scope>
    <source>
        <strain evidence="1 2">CBS 357.93</strain>
    </source>
</reference>
<protein>
    <submittedName>
        <fullName evidence="1">Uncharacterized protein</fullName>
    </submittedName>
</protein>
<comment type="caution">
    <text evidence="1">The sequence shown here is derived from an EMBL/GenBank/DDBJ whole genome shotgun (WGS) entry which is preliminary data.</text>
</comment>
<dbReference type="OrthoDB" id="2426083at2759"/>
<dbReference type="AlphaFoldDB" id="A0A367K199"/>